<dbReference type="HAMAP" id="MF_00313">
    <property type="entry name" value="Glutaminase"/>
    <property type="match status" value="1"/>
</dbReference>
<accession>A0A919CHZ2</accession>
<feature type="domain" description="STAS" evidence="8">
    <location>
        <begin position="336"/>
        <end position="405"/>
    </location>
</feature>
<evidence type="ECO:0000313" key="9">
    <source>
        <dbReference type="EMBL" id="GHD26644.1"/>
    </source>
</evidence>
<dbReference type="SUPFAM" id="SSF56601">
    <property type="entry name" value="beta-lactamase/transpeptidase-like"/>
    <property type="match status" value="1"/>
</dbReference>
<sequence>MDEGTDGQEPRTTEETGPVVAVLERICEELAPRREGQVSDFIPELAGADPNAFGLAAVSAHGRCYSAGDDEAAFTVQSVSKPFVYAMALEERGLDDVHAHVGAEPSGEPFNAISLDEQGRPENPMINAGAIVTTSLIRGEESRSRFERIRAVLSSFAGRHLSMDEDSYRSEAGTGHRNRALGYLSMAGGVLEGSVEEAVLDYFRQCALNVTVVDLAVMAATLASGGVNPLTGERVISRRTARHTLSVMTSCGMYDRAGEWALRVGIPAKSGVSGGILAAAPGSFGVGVFSPPLDHAGNSVRGVAALEQLSENYDLHMLRIPSEPPSPVHSMTRAGGTLDVHLRGDIDFLAAEQVVSRLAEAVDDARVTSVTVELERVSGISQAARSLLTAELDDLDGAGVEASMSEPAVINEDSED</sequence>
<evidence type="ECO:0000256" key="3">
    <source>
        <dbReference type="ARBA" id="ARBA00012918"/>
    </source>
</evidence>
<evidence type="ECO:0000256" key="5">
    <source>
        <dbReference type="ARBA" id="ARBA00049534"/>
    </source>
</evidence>
<dbReference type="PANTHER" id="PTHR12544:SF29">
    <property type="entry name" value="GLUTAMINASE"/>
    <property type="match status" value="1"/>
</dbReference>
<evidence type="ECO:0000256" key="2">
    <source>
        <dbReference type="ARBA" id="ARBA00011881"/>
    </source>
</evidence>
<dbReference type="SUPFAM" id="SSF52091">
    <property type="entry name" value="SpoIIaa-like"/>
    <property type="match status" value="1"/>
</dbReference>
<evidence type="ECO:0000256" key="6">
    <source>
        <dbReference type="ARBA" id="ARBA00070405"/>
    </source>
</evidence>
<evidence type="ECO:0000256" key="1">
    <source>
        <dbReference type="ARBA" id="ARBA00011076"/>
    </source>
</evidence>
<evidence type="ECO:0000256" key="7">
    <source>
        <dbReference type="HAMAP-Rule" id="MF_00313"/>
    </source>
</evidence>
<evidence type="ECO:0000313" key="10">
    <source>
        <dbReference type="Proteomes" id="UP000654947"/>
    </source>
</evidence>
<comment type="caution">
    <text evidence="9">The sequence shown here is derived from an EMBL/GenBank/DDBJ whole genome shotgun (WGS) entry which is preliminary data.</text>
</comment>
<feature type="binding site" evidence="7">
    <location>
        <position position="171"/>
    </location>
    <ligand>
        <name>substrate</name>
    </ligand>
</feature>
<evidence type="ECO:0000256" key="4">
    <source>
        <dbReference type="ARBA" id="ARBA00022801"/>
    </source>
</evidence>
<dbReference type="Gene3D" id="3.30.750.24">
    <property type="entry name" value="STAS domain"/>
    <property type="match status" value="1"/>
</dbReference>
<gene>
    <name evidence="7 9" type="primary">glsA</name>
    <name evidence="9" type="ORF">GCM10007147_24830</name>
</gene>
<feature type="binding site" evidence="7">
    <location>
        <position position="202"/>
    </location>
    <ligand>
        <name>substrate</name>
    </ligand>
</feature>
<dbReference type="RefSeq" id="WP_017576624.1">
    <property type="nucleotide sequence ID" value="NZ_BMXL01000011.1"/>
</dbReference>
<feature type="binding site" evidence="7">
    <location>
        <position position="127"/>
    </location>
    <ligand>
        <name>substrate</name>
    </ligand>
</feature>
<reference evidence="9 10" key="1">
    <citation type="journal article" date="2014" name="Int. J. Syst. Evol. Microbiol.">
        <title>Complete genome sequence of Corynebacterium casei LMG S-19264T (=DSM 44701T), isolated from a smear-ripened cheese.</title>
        <authorList>
            <consortium name="US DOE Joint Genome Institute (JGI-PGF)"/>
            <person name="Walter F."/>
            <person name="Albersmeier A."/>
            <person name="Kalinowski J."/>
            <person name="Ruckert C."/>
        </authorList>
    </citation>
    <scope>NUCLEOTIDE SEQUENCE [LARGE SCALE GENOMIC DNA]</scope>
    <source>
        <strain evidence="9 10">KCTC 19473</strain>
    </source>
</reference>
<dbReference type="GO" id="GO:0006543">
    <property type="term" value="P:L-glutamine catabolic process"/>
    <property type="evidence" value="ECO:0007669"/>
    <property type="project" value="TreeGrafter"/>
</dbReference>
<proteinExistence type="inferred from homology"/>
<dbReference type="InterPro" id="IPR015868">
    <property type="entry name" value="Glutaminase"/>
</dbReference>
<dbReference type="Gene3D" id="3.40.710.10">
    <property type="entry name" value="DD-peptidase/beta-lactamase superfamily"/>
    <property type="match status" value="1"/>
</dbReference>
<dbReference type="PANTHER" id="PTHR12544">
    <property type="entry name" value="GLUTAMINASE"/>
    <property type="match status" value="1"/>
</dbReference>
<dbReference type="Pfam" id="PF04960">
    <property type="entry name" value="Glutaminase"/>
    <property type="match status" value="1"/>
</dbReference>
<feature type="binding site" evidence="7">
    <location>
        <position position="178"/>
    </location>
    <ligand>
        <name>substrate</name>
    </ligand>
</feature>
<dbReference type="InterPro" id="IPR012338">
    <property type="entry name" value="Beta-lactam/transpept-like"/>
</dbReference>
<keyword evidence="10" id="KW-1185">Reference proteome</keyword>
<name>A0A919CHZ2_9ACTN</name>
<comment type="similarity">
    <text evidence="1 7">Belongs to the glutaminase family.</text>
</comment>
<dbReference type="Pfam" id="PF01740">
    <property type="entry name" value="STAS"/>
    <property type="match status" value="1"/>
</dbReference>
<feature type="binding site" evidence="7">
    <location>
        <position position="254"/>
    </location>
    <ligand>
        <name>substrate</name>
    </ligand>
</feature>
<dbReference type="GO" id="GO:0004359">
    <property type="term" value="F:glutaminase activity"/>
    <property type="evidence" value="ECO:0007669"/>
    <property type="project" value="UniProtKB-UniRule"/>
</dbReference>
<dbReference type="AlphaFoldDB" id="A0A919CHZ2"/>
<dbReference type="EMBL" id="BMXL01000011">
    <property type="protein sequence ID" value="GHD26644.1"/>
    <property type="molecule type" value="Genomic_DNA"/>
</dbReference>
<dbReference type="Proteomes" id="UP000654947">
    <property type="component" value="Unassembled WGS sequence"/>
</dbReference>
<feature type="binding site" evidence="7">
    <location>
        <position position="272"/>
    </location>
    <ligand>
        <name>substrate</name>
    </ligand>
</feature>
<evidence type="ECO:0000259" key="8">
    <source>
        <dbReference type="PROSITE" id="PS50801"/>
    </source>
</evidence>
<dbReference type="FunFam" id="3.40.710.10:FF:000005">
    <property type="entry name" value="Glutaminase"/>
    <property type="match status" value="1"/>
</dbReference>
<dbReference type="PROSITE" id="PS50801">
    <property type="entry name" value="STAS"/>
    <property type="match status" value="1"/>
</dbReference>
<dbReference type="InterPro" id="IPR002645">
    <property type="entry name" value="STAS_dom"/>
</dbReference>
<keyword evidence="4 7" id="KW-0378">Hydrolase</keyword>
<comment type="catalytic activity">
    <reaction evidence="5 7">
        <text>L-glutamine + H2O = L-glutamate + NH4(+)</text>
        <dbReference type="Rhea" id="RHEA:15889"/>
        <dbReference type="ChEBI" id="CHEBI:15377"/>
        <dbReference type="ChEBI" id="CHEBI:28938"/>
        <dbReference type="ChEBI" id="CHEBI:29985"/>
        <dbReference type="ChEBI" id="CHEBI:58359"/>
        <dbReference type="EC" id="3.5.1.2"/>
    </reaction>
</comment>
<dbReference type="NCBIfam" id="TIGR03814">
    <property type="entry name" value="Gln_ase"/>
    <property type="match status" value="1"/>
</dbReference>
<dbReference type="GO" id="GO:0006537">
    <property type="term" value="P:glutamate biosynthetic process"/>
    <property type="evidence" value="ECO:0007669"/>
    <property type="project" value="TreeGrafter"/>
</dbReference>
<comment type="subunit">
    <text evidence="2 7">Homotetramer.</text>
</comment>
<dbReference type="InterPro" id="IPR036513">
    <property type="entry name" value="STAS_dom_sf"/>
</dbReference>
<protein>
    <recommendedName>
        <fullName evidence="6 7">Glutaminase</fullName>
        <ecNumber evidence="3 7">3.5.1.2</ecNumber>
    </recommendedName>
</protein>
<organism evidence="9 10">
    <name type="scientific">Nocardiopsis kunsanensis</name>
    <dbReference type="NCBI Taxonomy" id="141693"/>
    <lineage>
        <taxon>Bacteria</taxon>
        <taxon>Bacillati</taxon>
        <taxon>Actinomycetota</taxon>
        <taxon>Actinomycetes</taxon>
        <taxon>Streptosporangiales</taxon>
        <taxon>Nocardiopsidaceae</taxon>
        <taxon>Nocardiopsis</taxon>
    </lineage>
</organism>
<feature type="binding site" evidence="7">
    <location>
        <position position="78"/>
    </location>
    <ligand>
        <name>substrate</name>
    </ligand>
</feature>
<dbReference type="EC" id="3.5.1.2" evidence="3 7"/>
<keyword evidence="7" id="KW-0007">Acetylation</keyword>